<gene>
    <name evidence="1" type="ORF">PCOR1329_LOCUS2830</name>
</gene>
<comment type="caution">
    <text evidence="1">The sequence shown here is derived from an EMBL/GenBank/DDBJ whole genome shotgun (WGS) entry which is preliminary data.</text>
</comment>
<dbReference type="Proteomes" id="UP001189429">
    <property type="component" value="Unassembled WGS sequence"/>
</dbReference>
<dbReference type="EMBL" id="CAUYUJ010000717">
    <property type="protein sequence ID" value="CAK0792130.1"/>
    <property type="molecule type" value="Genomic_DNA"/>
</dbReference>
<feature type="non-terminal residue" evidence="1">
    <location>
        <position position="253"/>
    </location>
</feature>
<evidence type="ECO:0000313" key="2">
    <source>
        <dbReference type="Proteomes" id="UP001189429"/>
    </source>
</evidence>
<proteinExistence type="predicted"/>
<sequence length="253" mass="26767">ACAVREVRRQRRLQDGDLGLRPAAERGDVAGGGAAGAEAAAGGGSSRYLSELLGLACGPELLRLRLYPDAKELTESFAAFRAVREHLGSAFSPGDASVTVVCVGDGSCPRTAALFAFRTKWRCLAVDPQMRDPGQSWGGVERLEAVCAKIEECRYSAERLLLVCVHAHVGLPECLGAVEWTHALGIVPCHAAISTRGCGCPPALAAPPRGISRHPRSCWRSITTLAWCRLTDLCVSTCASLETDASLWRGAAA</sequence>
<organism evidence="1 2">
    <name type="scientific">Prorocentrum cordatum</name>
    <dbReference type="NCBI Taxonomy" id="2364126"/>
    <lineage>
        <taxon>Eukaryota</taxon>
        <taxon>Sar</taxon>
        <taxon>Alveolata</taxon>
        <taxon>Dinophyceae</taxon>
        <taxon>Prorocentrales</taxon>
        <taxon>Prorocentraceae</taxon>
        <taxon>Prorocentrum</taxon>
    </lineage>
</organism>
<feature type="non-terminal residue" evidence="1">
    <location>
        <position position="1"/>
    </location>
</feature>
<reference evidence="1" key="1">
    <citation type="submission" date="2023-10" db="EMBL/GenBank/DDBJ databases">
        <authorList>
            <person name="Chen Y."/>
            <person name="Shah S."/>
            <person name="Dougan E. K."/>
            <person name="Thang M."/>
            <person name="Chan C."/>
        </authorList>
    </citation>
    <scope>NUCLEOTIDE SEQUENCE [LARGE SCALE GENOMIC DNA]</scope>
</reference>
<accession>A0ABN9PJ02</accession>
<name>A0ABN9PJ02_9DINO</name>
<protein>
    <submittedName>
        <fullName evidence="1">Uncharacterized protein</fullName>
    </submittedName>
</protein>
<keyword evidence="2" id="KW-1185">Reference proteome</keyword>
<evidence type="ECO:0000313" key="1">
    <source>
        <dbReference type="EMBL" id="CAK0792130.1"/>
    </source>
</evidence>